<name>A0A0C5VLR4_9GAMM</name>
<dbReference type="AlphaFoldDB" id="A0A0C5VLR4"/>
<proteinExistence type="predicted"/>
<reference evidence="2 3" key="1">
    <citation type="submission" date="2014-01" db="EMBL/GenBank/DDBJ databases">
        <title>Full genme sequencing of cellulolytic bacterium Gynuella sunshinyii YC6258T gen. nov., sp. nov.</title>
        <authorList>
            <person name="Khan H."/>
            <person name="Chung E.J."/>
            <person name="Chung Y.R."/>
        </authorList>
    </citation>
    <scope>NUCLEOTIDE SEQUENCE [LARGE SCALE GENOMIC DNA]</scope>
    <source>
        <strain evidence="2 3">YC6258</strain>
    </source>
</reference>
<evidence type="ECO:0000313" key="3">
    <source>
        <dbReference type="Proteomes" id="UP000032266"/>
    </source>
</evidence>
<evidence type="ECO:0000256" key="1">
    <source>
        <dbReference type="SAM" id="MobiDB-lite"/>
    </source>
</evidence>
<dbReference type="EMBL" id="CP007142">
    <property type="protein sequence ID" value="AJQ94258.1"/>
    <property type="molecule type" value="Genomic_DNA"/>
</dbReference>
<accession>A0A0C5VLR4</accession>
<sequence length="954" mass="102068">MLAQKPSETEPPAAEQSKTAPARTPTTTPASPATTAPPNTRESINNRQGYEGPEGKVSAKRLTINTIHFPAIAAKEAKTGSHDIEIRRSDVPRKTGQIAVWQQMTQGGSGLARRLDNKLQSRRAWHTGSEEDPIYFLSVAPKNEQFVIGNRDTLIKRIIRPYWTPEGNTQLYDVDHKKEYQLGGDDKKPDEDNLWLLDSSTNRSAGARINNAINKGIGSVLEPWNNPNKPDVDTVRKTYSVTLENIIWDAPFKGNSENYTAADIAERATQLEPLNAMSRSEVKKAGLQPGKGEFLIFNNASGGRSRTIELAESADKSIPFTDTGFITGFKPHAAIFNDKDEDPIKIVGVLWPDNPALKSAGVEVAFSISPMPGLAQTGYLNFSQAERQINKIFQQNLEVKALSPLTLSSVTLDENNNLIIKGKVVTNLPLLRGADIDFTITGNELSIEKTFASQEVSVPAPFHLNESSLTLALSTSKGLSANGEVNFAIDRVGSGKVSATADTTGSLALAGTFKMDEQIFGKSDIAVGYQQGKWYLNGSTEIAEGKIPGVSHAKATVGYHQNDGLSITGTADLNLPGIDQSSLTIGYHSRTGLSMHGTAQTGKTIPGIDNAELAVEVTERRDAPGFKVSASGAVEARIAGIKGKFTVSYDDGAFTAEGSGQYKRGLFSGELHAGVTNRGIDPKTGNLMNTPAADGKFKIFGGGRLSMQLTPWLQGLVGVQLQPSGDILANGQLSLANPVTLFERKAFNRKLFSVSVQVPIVPLIVAEIGANLKAIASIGPGQITKLQLGVSYHSAHPNNTTVSGDAEVKIPADAGIRLAARAGVGVGGGLASATGGIELGGMAGLTGVAKADASTRWSPASGLIMDMNMGLHASPKFTFDIAGYINAKLLGRDIYDNTWQFASYSFGPDYRFGVTLPIHYEQGKPFSMSVKDLQFEVPPINAKKLMRDLIEDIV</sequence>
<keyword evidence="3" id="KW-1185">Reference proteome</keyword>
<dbReference type="OrthoDB" id="6174656at2"/>
<dbReference type="Proteomes" id="UP000032266">
    <property type="component" value="Chromosome"/>
</dbReference>
<dbReference type="RefSeq" id="WP_044616822.1">
    <property type="nucleotide sequence ID" value="NZ_CP007142.1"/>
</dbReference>
<dbReference type="HOGENOM" id="CLU_285281_0_0_6"/>
<dbReference type="STRING" id="1445510.YC6258_02220"/>
<evidence type="ECO:0000313" key="2">
    <source>
        <dbReference type="EMBL" id="AJQ94258.1"/>
    </source>
</evidence>
<protein>
    <submittedName>
        <fullName evidence="2">Uncharacterized protein</fullName>
    </submittedName>
</protein>
<dbReference type="KEGG" id="gsn:YC6258_02220"/>
<feature type="compositionally biased region" description="Low complexity" evidence="1">
    <location>
        <begin position="19"/>
        <end position="40"/>
    </location>
</feature>
<feature type="region of interest" description="Disordered" evidence="1">
    <location>
        <begin position="1"/>
        <end position="57"/>
    </location>
</feature>
<gene>
    <name evidence="2" type="ORF">YC6258_02220</name>
</gene>
<organism evidence="2 3">
    <name type="scientific">Gynuella sunshinyii YC6258</name>
    <dbReference type="NCBI Taxonomy" id="1445510"/>
    <lineage>
        <taxon>Bacteria</taxon>
        <taxon>Pseudomonadati</taxon>
        <taxon>Pseudomonadota</taxon>
        <taxon>Gammaproteobacteria</taxon>
        <taxon>Oceanospirillales</taxon>
        <taxon>Saccharospirillaceae</taxon>
        <taxon>Gynuella</taxon>
    </lineage>
</organism>